<keyword evidence="6 8" id="KW-1133">Transmembrane helix</keyword>
<dbReference type="InterPro" id="IPR006043">
    <property type="entry name" value="NCS2"/>
</dbReference>
<dbReference type="NCBIfam" id="TIGR03173">
    <property type="entry name" value="pbuX"/>
    <property type="match status" value="1"/>
</dbReference>
<feature type="transmembrane region" description="Helical" evidence="8">
    <location>
        <begin position="408"/>
        <end position="431"/>
    </location>
</feature>
<evidence type="ECO:0000256" key="1">
    <source>
        <dbReference type="ARBA" id="ARBA00004651"/>
    </source>
</evidence>
<evidence type="ECO:0000256" key="2">
    <source>
        <dbReference type="ARBA" id="ARBA00008821"/>
    </source>
</evidence>
<dbReference type="AlphaFoldDB" id="A0A0B8ZIX0"/>
<accession>A0A0B8ZIX0</accession>
<feature type="transmembrane region" description="Helical" evidence="8">
    <location>
        <begin position="236"/>
        <end position="258"/>
    </location>
</feature>
<dbReference type="NCBIfam" id="NF037981">
    <property type="entry name" value="NCS2_1"/>
    <property type="match status" value="1"/>
</dbReference>
<evidence type="ECO:0000313" key="10">
    <source>
        <dbReference type="Proteomes" id="UP000031338"/>
    </source>
</evidence>
<feature type="transmembrane region" description="Helical" evidence="8">
    <location>
        <begin position="106"/>
        <end position="127"/>
    </location>
</feature>
<organism evidence="9 10">
    <name type="scientific">Novosphingobium subterraneum</name>
    <dbReference type="NCBI Taxonomy" id="48936"/>
    <lineage>
        <taxon>Bacteria</taxon>
        <taxon>Pseudomonadati</taxon>
        <taxon>Pseudomonadota</taxon>
        <taxon>Alphaproteobacteria</taxon>
        <taxon>Sphingomonadales</taxon>
        <taxon>Sphingomonadaceae</taxon>
        <taxon>Novosphingobium</taxon>
    </lineage>
</organism>
<dbReference type="STRING" id="48936.NJ75_03968"/>
<name>A0A0B8ZIX0_9SPHN</name>
<evidence type="ECO:0000256" key="5">
    <source>
        <dbReference type="ARBA" id="ARBA00022692"/>
    </source>
</evidence>
<keyword evidence="3" id="KW-0813">Transport</keyword>
<feature type="transmembrane region" description="Helical" evidence="8">
    <location>
        <begin position="350"/>
        <end position="371"/>
    </location>
</feature>
<protein>
    <submittedName>
        <fullName evidence="9">Uric acid transporter UacT</fullName>
    </submittedName>
</protein>
<dbReference type="PANTHER" id="PTHR42810:SF4">
    <property type="entry name" value="URIC ACID TRANSPORTER UACT"/>
    <property type="match status" value="1"/>
</dbReference>
<dbReference type="PROSITE" id="PS01116">
    <property type="entry name" value="XANTH_URACIL_PERMASE"/>
    <property type="match status" value="1"/>
</dbReference>
<feature type="transmembrane region" description="Helical" evidence="8">
    <location>
        <begin position="82"/>
        <end position="100"/>
    </location>
</feature>
<comment type="similarity">
    <text evidence="2">Belongs to the nucleobase:cation symporter-2 (NCS2) (TC 2.A.40) family.</text>
</comment>
<feature type="transmembrane region" description="Helical" evidence="8">
    <location>
        <begin position="321"/>
        <end position="344"/>
    </location>
</feature>
<evidence type="ECO:0000256" key="4">
    <source>
        <dbReference type="ARBA" id="ARBA00022475"/>
    </source>
</evidence>
<evidence type="ECO:0000256" key="7">
    <source>
        <dbReference type="ARBA" id="ARBA00023136"/>
    </source>
</evidence>
<dbReference type="GO" id="GO:0005886">
    <property type="term" value="C:plasma membrane"/>
    <property type="evidence" value="ECO:0007669"/>
    <property type="project" value="UniProtKB-SubCell"/>
</dbReference>
<keyword evidence="10" id="KW-1185">Reference proteome</keyword>
<dbReference type="GO" id="GO:0042907">
    <property type="term" value="F:xanthine transmembrane transporter activity"/>
    <property type="evidence" value="ECO:0007669"/>
    <property type="project" value="TreeGrafter"/>
</dbReference>
<dbReference type="InterPro" id="IPR006042">
    <property type="entry name" value="Xan_ur_permease"/>
</dbReference>
<reference evidence="9 10" key="1">
    <citation type="submission" date="2014-10" db="EMBL/GenBank/DDBJ databases">
        <title>Draft genome sequence of Novosphingobium subterraneum DSM 12447.</title>
        <authorList>
            <person name="Gan H.M."/>
            <person name="Gan H.Y."/>
            <person name="Savka M.A."/>
        </authorList>
    </citation>
    <scope>NUCLEOTIDE SEQUENCE [LARGE SCALE GENOMIC DNA]</scope>
    <source>
        <strain evidence="9 10">DSM 12447</strain>
    </source>
</reference>
<keyword evidence="4" id="KW-1003">Cell membrane</keyword>
<comment type="subcellular location">
    <subcellularLocation>
        <location evidence="1">Cell membrane</location>
        <topology evidence="1">Multi-pass membrane protein</topology>
    </subcellularLocation>
</comment>
<dbReference type="InterPro" id="IPR017588">
    <property type="entry name" value="UacT-like"/>
</dbReference>
<dbReference type="PATRIC" id="fig|48936.3.peg.3999"/>
<evidence type="ECO:0000256" key="6">
    <source>
        <dbReference type="ARBA" id="ARBA00022989"/>
    </source>
</evidence>
<feature type="transmembrane region" description="Helical" evidence="8">
    <location>
        <begin position="53"/>
        <end position="70"/>
    </location>
</feature>
<dbReference type="Pfam" id="PF00860">
    <property type="entry name" value="Xan_ur_permease"/>
    <property type="match status" value="1"/>
</dbReference>
<gene>
    <name evidence="9" type="primary">uacT</name>
    <name evidence="9" type="ORF">NJ75_03968</name>
</gene>
<comment type="caution">
    <text evidence="9">The sequence shown here is derived from an EMBL/GenBank/DDBJ whole genome shotgun (WGS) entry which is preliminary data.</text>
</comment>
<dbReference type="Proteomes" id="UP000031338">
    <property type="component" value="Unassembled WGS sequence"/>
</dbReference>
<evidence type="ECO:0000256" key="8">
    <source>
        <dbReference type="SAM" id="Phobius"/>
    </source>
</evidence>
<dbReference type="PANTHER" id="PTHR42810">
    <property type="entry name" value="PURINE PERMEASE C1399.01C-RELATED"/>
    <property type="match status" value="1"/>
</dbReference>
<proteinExistence type="inferred from homology"/>
<feature type="transmembrane region" description="Helical" evidence="8">
    <location>
        <begin position="174"/>
        <end position="191"/>
    </location>
</feature>
<dbReference type="RefSeq" id="WP_052242670.1">
    <property type="nucleotide sequence ID" value="NZ_JBNNWK010000016.1"/>
</dbReference>
<feature type="transmembrane region" description="Helical" evidence="8">
    <location>
        <begin position="29"/>
        <end position="47"/>
    </location>
</feature>
<dbReference type="NCBIfam" id="TIGR00801">
    <property type="entry name" value="ncs2"/>
    <property type="match status" value="1"/>
</dbReference>
<keyword evidence="7 8" id="KW-0472">Membrane</keyword>
<dbReference type="EMBL" id="JRVC01000024">
    <property type="protein sequence ID" value="KHS42947.1"/>
    <property type="molecule type" value="Genomic_DNA"/>
</dbReference>
<feature type="transmembrane region" description="Helical" evidence="8">
    <location>
        <begin position="198"/>
        <end position="216"/>
    </location>
</feature>
<evidence type="ECO:0000256" key="3">
    <source>
        <dbReference type="ARBA" id="ARBA00022448"/>
    </source>
</evidence>
<sequence>MHSEVCQLDPVDVIPAPGQLAALSMQHVLTMYAGAVTVPLLIASALRLSQQDAAYLVSADLFACGIVTLIQSLGIGSFGARVPVVMGVTFVGVMPAIAIAQQPGLGLPGVFGASIMAGLLVMPLAGMVGRFRNLFTPAVTGTAMLLIGLSLMSVAVDWAAGGAEASDYGAPRNLAIAALTVVTILVCSRLLRGFGANCAILIGMSAGYLVGWLAGMVNLENIASEPVVRLVTPFHFGVPVFDPVAVISMIIVLMVTMVESSGMLTMLGEIVDRPMNDKRLASGLRADCIGAVVGGLFNSFPYTSYAQNIALVSLTGVRSRFVCVGAAVIMMALALLPKLSTLVAAIPPSVLGGAALILFGMVAVSGIRSLAAAGLDKSRDQMLIVATSLAIGLIPSMSQRFFAHVPDALAPFTHSGVLLGILTAVALSFFLRRQEIPGAAAVAPPATPETILA</sequence>
<keyword evidence="5 8" id="KW-0812">Transmembrane</keyword>
<feature type="transmembrane region" description="Helical" evidence="8">
    <location>
        <begin position="134"/>
        <end position="154"/>
    </location>
</feature>
<evidence type="ECO:0000313" key="9">
    <source>
        <dbReference type="EMBL" id="KHS42947.1"/>
    </source>
</evidence>
<feature type="transmembrane region" description="Helical" evidence="8">
    <location>
        <begin position="383"/>
        <end position="402"/>
    </location>
</feature>